<keyword evidence="1" id="KW-1133">Transmembrane helix</keyword>
<dbReference type="STRING" id="1173020.Cha6605_5302"/>
<keyword evidence="1" id="KW-0472">Membrane</keyword>
<dbReference type="HOGENOM" id="CLU_1472698_0_0_3"/>
<proteinExistence type="predicted"/>
<accession>K9UPQ7</accession>
<evidence type="ECO:0000256" key="1">
    <source>
        <dbReference type="SAM" id="Phobius"/>
    </source>
</evidence>
<feature type="transmembrane region" description="Helical" evidence="1">
    <location>
        <begin position="148"/>
        <end position="171"/>
    </location>
</feature>
<reference evidence="2 3" key="1">
    <citation type="submission" date="2012-05" db="EMBL/GenBank/DDBJ databases">
        <title>Finished chromosome of genome of Chamaesiphon sp. PCC 6605.</title>
        <authorList>
            <consortium name="US DOE Joint Genome Institute"/>
            <person name="Gugger M."/>
            <person name="Coursin T."/>
            <person name="Rippka R."/>
            <person name="Tandeau De Marsac N."/>
            <person name="Huntemann M."/>
            <person name="Wei C.-L."/>
            <person name="Han J."/>
            <person name="Detter J.C."/>
            <person name="Han C."/>
            <person name="Tapia R."/>
            <person name="Chen A."/>
            <person name="Kyrpides N."/>
            <person name="Mavromatis K."/>
            <person name="Markowitz V."/>
            <person name="Szeto E."/>
            <person name="Ivanova N."/>
            <person name="Pagani I."/>
            <person name="Pati A."/>
            <person name="Goodwin L."/>
            <person name="Nordberg H.P."/>
            <person name="Cantor M.N."/>
            <person name="Hua S.X."/>
            <person name="Woyke T."/>
            <person name="Kerfeld C.A."/>
        </authorList>
    </citation>
    <scope>NUCLEOTIDE SEQUENCE [LARGE SCALE GENOMIC DNA]</scope>
    <source>
        <strain evidence="3">ATCC 27169 / PCC 6605</strain>
    </source>
</reference>
<sequence>MFDKISIANIIKDHINTLKNNITRKISYLDITLFFLLPLTISGFIVHVGMSLNDALVNALITSLSIFSALLFNLLLLVYDISDKKSGLPEATDPVENKRRIKTRELLREIYINISFSILVSIITVATLLIYFLKTSNCTLFLINTCSFQWLLALVIYYLTIQFALNLFMILKRIYILLAKSFQ</sequence>
<feature type="transmembrane region" description="Helical" evidence="1">
    <location>
        <begin position="28"/>
        <end position="50"/>
    </location>
</feature>
<dbReference type="KEGG" id="cmp:Cha6605_5302"/>
<protein>
    <submittedName>
        <fullName evidence="2">Uncharacterized protein</fullName>
    </submittedName>
</protein>
<feature type="transmembrane region" description="Helical" evidence="1">
    <location>
        <begin position="110"/>
        <end position="133"/>
    </location>
</feature>
<name>K9UPQ7_CHAP6</name>
<evidence type="ECO:0000313" key="2">
    <source>
        <dbReference type="EMBL" id="AFY96189.1"/>
    </source>
</evidence>
<keyword evidence="1" id="KW-0812">Transmembrane</keyword>
<dbReference type="EMBL" id="CP003600">
    <property type="protein sequence ID" value="AFY96189.1"/>
    <property type="molecule type" value="Genomic_DNA"/>
</dbReference>
<dbReference type="AlphaFoldDB" id="K9UPQ7"/>
<dbReference type="eggNOG" id="ENOG503383Z">
    <property type="taxonomic scope" value="Bacteria"/>
</dbReference>
<evidence type="ECO:0000313" key="3">
    <source>
        <dbReference type="Proteomes" id="UP000010366"/>
    </source>
</evidence>
<organism evidence="2 3">
    <name type="scientific">Chamaesiphon minutus (strain ATCC 27169 / PCC 6605)</name>
    <dbReference type="NCBI Taxonomy" id="1173020"/>
    <lineage>
        <taxon>Bacteria</taxon>
        <taxon>Bacillati</taxon>
        <taxon>Cyanobacteriota</taxon>
        <taxon>Cyanophyceae</taxon>
        <taxon>Gomontiellales</taxon>
        <taxon>Chamaesiphonaceae</taxon>
        <taxon>Chamaesiphon</taxon>
    </lineage>
</organism>
<keyword evidence="3" id="KW-1185">Reference proteome</keyword>
<dbReference type="Proteomes" id="UP000010366">
    <property type="component" value="Chromosome"/>
</dbReference>
<gene>
    <name evidence="2" type="ORF">Cha6605_5302</name>
</gene>
<feature type="transmembrane region" description="Helical" evidence="1">
    <location>
        <begin position="56"/>
        <end position="79"/>
    </location>
</feature>